<evidence type="ECO:0000256" key="11">
    <source>
        <dbReference type="ARBA" id="ARBA00022833"/>
    </source>
</evidence>
<dbReference type="EC" id="1.1.1.193" evidence="7"/>
<comment type="similarity">
    <text evidence="5">In the C-terminal section; belongs to the HTP reductase family.</text>
</comment>
<evidence type="ECO:0000256" key="5">
    <source>
        <dbReference type="ARBA" id="ARBA00007417"/>
    </source>
</evidence>
<sequence>MSARRANVVARRWIYVPRVRPLDGTIGLAVFAVDARPEMTEQAPIARAFRAAIEEAVRFMGATAPNPPVGCAILDRHGAILTVAAHHRAGSPHAEALALRRCAEQGLMARAAIAVVTLEPCNHTGRTGPCSEAILASPIRTVWVGAADPNPRVAGGGIARLRAGGCAVQVLDHDMEAAAACRALIAPFGLWSRTGLPWLTVKQAVDAAGGMIPPAGRHTFTSDAALTLAHRLRRATDAIVTGSGTVLADRPGLDVRRVADHAGRAPRLLVVCDRRGRVPADWRAHAAARGFDVRICQDIARLPELLGAAGVLWALVEAGPGLLTALRATGLWNDWLTIGVGPGGTERLDPAVRVGTDTPLRLFPELAPRLAAAEERACFPAS</sequence>
<dbReference type="SUPFAM" id="SSF53597">
    <property type="entry name" value="Dihydrofolate reductase-like"/>
    <property type="match status" value="1"/>
</dbReference>
<evidence type="ECO:0000256" key="9">
    <source>
        <dbReference type="ARBA" id="ARBA00022619"/>
    </source>
</evidence>
<evidence type="ECO:0000259" key="13">
    <source>
        <dbReference type="PROSITE" id="PS51747"/>
    </source>
</evidence>
<keyword evidence="9" id="KW-0686">Riboflavin biosynthesis</keyword>
<comment type="pathway">
    <text evidence="2">Cofactor biosynthesis; riboflavin biosynthesis; 5-amino-6-(D-ribitylamino)uracil from GTP: step 2/4.</text>
</comment>
<comment type="similarity">
    <text evidence="4">In the N-terminal section; belongs to the cytidine and deoxycytidylate deaminase family.</text>
</comment>
<evidence type="ECO:0000256" key="8">
    <source>
        <dbReference type="ARBA" id="ARBA00019930"/>
    </source>
</evidence>
<dbReference type="PANTHER" id="PTHR11079">
    <property type="entry name" value="CYTOSINE DEAMINASE FAMILY MEMBER"/>
    <property type="match status" value="1"/>
</dbReference>
<dbReference type="PROSITE" id="PS51747">
    <property type="entry name" value="CYT_DCMP_DEAMINASES_2"/>
    <property type="match status" value="1"/>
</dbReference>
<keyword evidence="11" id="KW-0862">Zinc</keyword>
<dbReference type="Gene3D" id="3.40.430.10">
    <property type="entry name" value="Dihydrofolate Reductase, subunit A"/>
    <property type="match status" value="1"/>
</dbReference>
<dbReference type="Proteomes" id="UP001060895">
    <property type="component" value="Unassembled WGS sequence"/>
</dbReference>
<comment type="pathway">
    <text evidence="3">Cofactor biosynthesis; riboflavin biosynthesis; 5-amino-6-(D-ribitylamino)uracil from GTP: step 3/4.</text>
</comment>
<evidence type="ECO:0000256" key="4">
    <source>
        <dbReference type="ARBA" id="ARBA00005259"/>
    </source>
</evidence>
<evidence type="ECO:0000313" key="14">
    <source>
        <dbReference type="EMBL" id="GBQ22879.1"/>
    </source>
</evidence>
<dbReference type="InterPro" id="IPR002734">
    <property type="entry name" value="RibDG_C"/>
</dbReference>
<evidence type="ECO:0000256" key="3">
    <source>
        <dbReference type="ARBA" id="ARBA00004910"/>
    </source>
</evidence>
<keyword evidence="12" id="KW-0511">Multifunctional enzyme</keyword>
<dbReference type="InterPro" id="IPR016193">
    <property type="entry name" value="Cytidine_deaminase-like"/>
</dbReference>
<dbReference type="InterPro" id="IPR024072">
    <property type="entry name" value="DHFR-like_dom_sf"/>
</dbReference>
<dbReference type="InterPro" id="IPR004794">
    <property type="entry name" value="Eubact_RibD"/>
</dbReference>
<name>A0ABQ0P5A7_9PROT</name>
<dbReference type="Pfam" id="PF00383">
    <property type="entry name" value="dCMP_cyt_deam_1"/>
    <property type="match status" value="1"/>
</dbReference>
<protein>
    <recommendedName>
        <fullName evidence="8">Riboflavin biosynthesis protein RibD</fullName>
        <ecNumber evidence="7">1.1.1.193</ecNumber>
        <ecNumber evidence="6">3.5.4.26</ecNumber>
    </recommendedName>
</protein>
<dbReference type="CDD" id="cd01284">
    <property type="entry name" value="Riboflavin_deaminase-reductase"/>
    <property type="match status" value="1"/>
</dbReference>
<dbReference type="EMBL" id="BAQP01000062">
    <property type="protein sequence ID" value="GBQ22879.1"/>
    <property type="molecule type" value="Genomic_DNA"/>
</dbReference>
<dbReference type="InterPro" id="IPR002125">
    <property type="entry name" value="CMP_dCMP_dom"/>
</dbReference>
<dbReference type="PANTHER" id="PTHR11079:SF162">
    <property type="entry name" value="RIBOFLAVIN BIOSYNTHESIS PROTEIN PYRD, CHLOROPLASTIC"/>
    <property type="match status" value="1"/>
</dbReference>
<comment type="caution">
    <text evidence="14">The sequence shown here is derived from an EMBL/GenBank/DDBJ whole genome shotgun (WGS) entry which is preliminary data.</text>
</comment>
<evidence type="ECO:0000256" key="12">
    <source>
        <dbReference type="ARBA" id="ARBA00023268"/>
    </source>
</evidence>
<comment type="function">
    <text evidence="1">Converts 2,5-diamino-6-(ribosylamino)-4(3h)-pyrimidinone 5'-phosphate into 5-amino-6-(ribosylamino)-2,4(1h,3h)-pyrimidinedione 5'-phosphate.</text>
</comment>
<proteinExistence type="inferred from homology"/>
<organism evidence="14 15">
    <name type="scientific">Gluconacetobacter sacchari DSM 12717</name>
    <dbReference type="NCBI Taxonomy" id="1307940"/>
    <lineage>
        <taxon>Bacteria</taxon>
        <taxon>Pseudomonadati</taxon>
        <taxon>Pseudomonadota</taxon>
        <taxon>Alphaproteobacteria</taxon>
        <taxon>Acetobacterales</taxon>
        <taxon>Acetobacteraceae</taxon>
        <taxon>Gluconacetobacter</taxon>
    </lineage>
</organism>
<gene>
    <name evidence="14" type="ORF">AA12717_1321</name>
</gene>
<evidence type="ECO:0000256" key="2">
    <source>
        <dbReference type="ARBA" id="ARBA00004882"/>
    </source>
</evidence>
<dbReference type="PROSITE" id="PS00903">
    <property type="entry name" value="CYT_DCMP_DEAMINASES_1"/>
    <property type="match status" value="1"/>
</dbReference>
<dbReference type="InterPro" id="IPR016192">
    <property type="entry name" value="APOBEC/CMP_deaminase_Zn-bd"/>
</dbReference>
<keyword evidence="10" id="KW-0479">Metal-binding</keyword>
<feature type="domain" description="CMP/dCMP-type deaminase" evidence="13">
    <location>
        <begin position="43"/>
        <end position="169"/>
    </location>
</feature>
<dbReference type="Gene3D" id="3.40.140.10">
    <property type="entry name" value="Cytidine Deaminase, domain 2"/>
    <property type="match status" value="1"/>
</dbReference>
<evidence type="ECO:0000256" key="1">
    <source>
        <dbReference type="ARBA" id="ARBA00002151"/>
    </source>
</evidence>
<evidence type="ECO:0000256" key="10">
    <source>
        <dbReference type="ARBA" id="ARBA00022723"/>
    </source>
</evidence>
<evidence type="ECO:0000256" key="6">
    <source>
        <dbReference type="ARBA" id="ARBA00012766"/>
    </source>
</evidence>
<reference evidence="14" key="1">
    <citation type="submission" date="2013-04" db="EMBL/GenBank/DDBJ databases">
        <title>The genome sequencing project of 58 acetic acid bacteria.</title>
        <authorList>
            <person name="Okamoto-Kainuma A."/>
            <person name="Ishikawa M."/>
            <person name="Umino S."/>
            <person name="Koizumi Y."/>
            <person name="Shiwa Y."/>
            <person name="Yoshikawa H."/>
            <person name="Matsutani M."/>
            <person name="Matsushita K."/>
        </authorList>
    </citation>
    <scope>NUCLEOTIDE SEQUENCE</scope>
    <source>
        <strain evidence="14">DSM 12717</strain>
    </source>
</reference>
<dbReference type="Pfam" id="PF01872">
    <property type="entry name" value="RibD_C"/>
    <property type="match status" value="1"/>
</dbReference>
<dbReference type="SUPFAM" id="SSF53927">
    <property type="entry name" value="Cytidine deaminase-like"/>
    <property type="match status" value="1"/>
</dbReference>
<dbReference type="EC" id="3.5.4.26" evidence="6"/>
<dbReference type="NCBIfam" id="TIGR00326">
    <property type="entry name" value="eubact_ribD"/>
    <property type="match status" value="1"/>
</dbReference>
<accession>A0ABQ0P5A7</accession>
<evidence type="ECO:0000313" key="15">
    <source>
        <dbReference type="Proteomes" id="UP001060895"/>
    </source>
</evidence>
<evidence type="ECO:0000256" key="7">
    <source>
        <dbReference type="ARBA" id="ARBA00013173"/>
    </source>
</evidence>
<keyword evidence="15" id="KW-1185">Reference proteome</keyword>